<proteinExistence type="predicted"/>
<reference evidence="2 3" key="1">
    <citation type="submission" date="2024-05" db="EMBL/GenBank/DDBJ databases">
        <title>A high-quality chromosomal-level genome assembly of Topmouth culter (Culter alburnus).</title>
        <authorList>
            <person name="Zhao H."/>
        </authorList>
    </citation>
    <scope>NUCLEOTIDE SEQUENCE [LARGE SCALE GENOMIC DNA]</scope>
    <source>
        <strain evidence="2">CATC2023</strain>
        <tissue evidence="2">Muscle</tissue>
    </source>
</reference>
<dbReference type="AlphaFoldDB" id="A0AAW1Z9U7"/>
<feature type="region of interest" description="Disordered" evidence="1">
    <location>
        <begin position="1"/>
        <end position="21"/>
    </location>
</feature>
<accession>A0AAW1Z9U7</accession>
<name>A0AAW1Z9U7_CULAL</name>
<evidence type="ECO:0000313" key="3">
    <source>
        <dbReference type="Proteomes" id="UP001479290"/>
    </source>
</evidence>
<sequence>MSVGGGRKGSDGSVMADIGSKSTVEPQCDVDKLTICKQGPASVVFTHRAQTLSWGIYSRPHRRNTTVKQHSAIKFLSPHRQRSPGPPPSMHSMCGPMISILFCSASVGARISKYHKDKADG</sequence>
<comment type="caution">
    <text evidence="2">The sequence shown here is derived from an EMBL/GenBank/DDBJ whole genome shotgun (WGS) entry which is preliminary data.</text>
</comment>
<dbReference type="EMBL" id="JAWDJR010000019">
    <property type="protein sequence ID" value="KAK9957663.1"/>
    <property type="molecule type" value="Genomic_DNA"/>
</dbReference>
<protein>
    <submittedName>
        <fullName evidence="2">Uncharacterized protein</fullName>
    </submittedName>
</protein>
<evidence type="ECO:0000313" key="2">
    <source>
        <dbReference type="EMBL" id="KAK9957663.1"/>
    </source>
</evidence>
<organism evidence="2 3">
    <name type="scientific">Culter alburnus</name>
    <name type="common">Topmouth culter</name>
    <dbReference type="NCBI Taxonomy" id="194366"/>
    <lineage>
        <taxon>Eukaryota</taxon>
        <taxon>Metazoa</taxon>
        <taxon>Chordata</taxon>
        <taxon>Craniata</taxon>
        <taxon>Vertebrata</taxon>
        <taxon>Euteleostomi</taxon>
        <taxon>Actinopterygii</taxon>
        <taxon>Neopterygii</taxon>
        <taxon>Teleostei</taxon>
        <taxon>Ostariophysi</taxon>
        <taxon>Cypriniformes</taxon>
        <taxon>Xenocyprididae</taxon>
        <taxon>Xenocypridinae</taxon>
        <taxon>Culter</taxon>
    </lineage>
</organism>
<keyword evidence="3" id="KW-1185">Reference proteome</keyword>
<gene>
    <name evidence="2" type="ORF">ABG768_011894</name>
</gene>
<dbReference type="Proteomes" id="UP001479290">
    <property type="component" value="Unassembled WGS sequence"/>
</dbReference>
<evidence type="ECO:0000256" key="1">
    <source>
        <dbReference type="SAM" id="MobiDB-lite"/>
    </source>
</evidence>